<accession>A0A1Z5JV22</accession>
<organism evidence="2 3">
    <name type="scientific">Fistulifera solaris</name>
    <name type="common">Oleaginous diatom</name>
    <dbReference type="NCBI Taxonomy" id="1519565"/>
    <lineage>
        <taxon>Eukaryota</taxon>
        <taxon>Sar</taxon>
        <taxon>Stramenopiles</taxon>
        <taxon>Ochrophyta</taxon>
        <taxon>Bacillariophyta</taxon>
        <taxon>Bacillariophyceae</taxon>
        <taxon>Bacillariophycidae</taxon>
        <taxon>Naviculales</taxon>
        <taxon>Naviculaceae</taxon>
        <taxon>Fistulifera</taxon>
    </lineage>
</organism>
<feature type="region of interest" description="Disordered" evidence="1">
    <location>
        <begin position="503"/>
        <end position="530"/>
    </location>
</feature>
<dbReference type="AlphaFoldDB" id="A0A1Z5JV22"/>
<feature type="compositionally biased region" description="Acidic residues" evidence="1">
    <location>
        <begin position="378"/>
        <end position="392"/>
    </location>
</feature>
<dbReference type="Proteomes" id="UP000198406">
    <property type="component" value="Unassembled WGS sequence"/>
</dbReference>
<dbReference type="OrthoDB" id="120976at2759"/>
<proteinExistence type="predicted"/>
<dbReference type="InParanoid" id="A0A1Z5JV22"/>
<keyword evidence="3" id="KW-1185">Reference proteome</keyword>
<reference evidence="2 3" key="1">
    <citation type="journal article" date="2015" name="Plant Cell">
        <title>Oil accumulation by the oleaginous diatom Fistulifera solaris as revealed by the genome and transcriptome.</title>
        <authorList>
            <person name="Tanaka T."/>
            <person name="Maeda Y."/>
            <person name="Veluchamy A."/>
            <person name="Tanaka M."/>
            <person name="Abida H."/>
            <person name="Marechal E."/>
            <person name="Bowler C."/>
            <person name="Muto M."/>
            <person name="Sunaga Y."/>
            <person name="Tanaka M."/>
            <person name="Yoshino T."/>
            <person name="Taniguchi T."/>
            <person name="Fukuda Y."/>
            <person name="Nemoto M."/>
            <person name="Matsumoto M."/>
            <person name="Wong P.S."/>
            <person name="Aburatani S."/>
            <person name="Fujibuchi W."/>
        </authorList>
    </citation>
    <scope>NUCLEOTIDE SEQUENCE [LARGE SCALE GENOMIC DNA]</scope>
    <source>
        <strain evidence="2 3">JPCC DA0580</strain>
    </source>
</reference>
<feature type="region of interest" description="Disordered" evidence="1">
    <location>
        <begin position="369"/>
        <end position="395"/>
    </location>
</feature>
<dbReference type="EMBL" id="BDSP01000123">
    <property type="protein sequence ID" value="GAX17893.1"/>
    <property type="molecule type" value="Genomic_DNA"/>
</dbReference>
<evidence type="ECO:0000313" key="2">
    <source>
        <dbReference type="EMBL" id="GAX17893.1"/>
    </source>
</evidence>
<gene>
    <name evidence="2" type="ORF">FisN_18Hh099</name>
</gene>
<name>A0A1Z5JV22_FISSO</name>
<evidence type="ECO:0000313" key="3">
    <source>
        <dbReference type="Proteomes" id="UP000198406"/>
    </source>
</evidence>
<evidence type="ECO:0000256" key="1">
    <source>
        <dbReference type="SAM" id="MobiDB-lite"/>
    </source>
</evidence>
<comment type="caution">
    <text evidence="2">The sequence shown here is derived from an EMBL/GenBank/DDBJ whole genome shotgun (WGS) entry which is preliminary data.</text>
</comment>
<sequence>MYKLRQEPTQWKDFGWTIFQEKIAIWRDNGTLICNTNITSSLFWALGFQERGFSFTIYDGYGDGFEFKIYGKTDAAIAETTTFFCSLKHNDTKGSRLKIPIPSTDHFDFAAVFQPEQLAHVFDANPERIYEFVEGTLSPEHSVVLATRSFPLNVKLTWLSIGDNGTAFVDALSKRDQPFFGLFSMTFCYAHLIPMSHDNVERFLNLNISFEKLDLGILYDECALLPFSMMTKALSYEFDLTSLDSSDFEDLDISTKVLDLRINLGDTYDWDEHLISIFERIAELGHFQKLRVSVHQGFEGYYKIKDTTHIAEALIEAIADNPGLECLDLGESYRCLDWGFHFRAMFEAMEDHPNLRKFMVDELVPHDYGPEMDHSDSDESDSDDSTSEDSGDGSDVYDWLKQLVSKNRKIVVHDSSGHRCSNGEEIDSVYLLNRMDGYKELVKESTSLRPLLVATALIESASETFQKSALLLSNHADILCELLHDANLEDLFVASEETALPASIPPPKSADLKRKLRIQPPRAARKAARK</sequence>
<protein>
    <submittedName>
        <fullName evidence="2">Uncharacterized protein</fullName>
    </submittedName>
</protein>